<dbReference type="PANTHER" id="PTHR32294">
    <property type="entry name" value="DNA POLYMERASE III SUBUNIT ALPHA"/>
    <property type="match status" value="1"/>
</dbReference>
<name>A0A0F6W438_9BACT</name>
<evidence type="ECO:0000256" key="7">
    <source>
        <dbReference type="ARBA" id="ARBA00049244"/>
    </source>
</evidence>
<dbReference type="Pfam" id="PF02811">
    <property type="entry name" value="PHP"/>
    <property type="match status" value="1"/>
</dbReference>
<protein>
    <recommendedName>
        <fullName evidence="2">DNA polymerase III subunit alpha</fullName>
        <ecNumber evidence="1">2.7.7.7</ecNumber>
    </recommendedName>
</protein>
<dbReference type="InterPro" id="IPR011708">
    <property type="entry name" value="DNA_pol3_alpha_NTPase_dom"/>
</dbReference>
<evidence type="ECO:0000256" key="2">
    <source>
        <dbReference type="ARBA" id="ARBA00019114"/>
    </source>
</evidence>
<dbReference type="SMART" id="SM00481">
    <property type="entry name" value="POLIIIAc"/>
    <property type="match status" value="1"/>
</dbReference>
<dbReference type="OrthoDB" id="9803237at2"/>
<dbReference type="Pfam" id="PF17657">
    <property type="entry name" value="DNA_pol3_finger"/>
    <property type="match status" value="1"/>
</dbReference>
<dbReference type="SUPFAM" id="SSF89550">
    <property type="entry name" value="PHP domain-like"/>
    <property type="match status" value="1"/>
</dbReference>
<dbReference type="Pfam" id="PF07733">
    <property type="entry name" value="DNA_pol3_alpha"/>
    <property type="match status" value="1"/>
</dbReference>
<organism evidence="9 10">
    <name type="scientific">Sandaracinus amylolyticus</name>
    <dbReference type="NCBI Taxonomy" id="927083"/>
    <lineage>
        <taxon>Bacteria</taxon>
        <taxon>Pseudomonadati</taxon>
        <taxon>Myxococcota</taxon>
        <taxon>Polyangia</taxon>
        <taxon>Polyangiales</taxon>
        <taxon>Sandaracinaceae</taxon>
        <taxon>Sandaracinus</taxon>
    </lineage>
</organism>
<evidence type="ECO:0000313" key="9">
    <source>
        <dbReference type="EMBL" id="AKF06783.1"/>
    </source>
</evidence>
<evidence type="ECO:0000256" key="1">
    <source>
        <dbReference type="ARBA" id="ARBA00012417"/>
    </source>
</evidence>
<dbReference type="EC" id="2.7.7.7" evidence="1"/>
<gene>
    <name evidence="9" type="ORF">DB32_003932</name>
</gene>
<accession>A0A0F6W438</accession>
<dbReference type="NCBIfam" id="TIGR00594">
    <property type="entry name" value="polc"/>
    <property type="match status" value="1"/>
</dbReference>
<dbReference type="Proteomes" id="UP000034883">
    <property type="component" value="Chromosome"/>
</dbReference>
<dbReference type="InterPro" id="IPR029460">
    <property type="entry name" value="DNAPol_HHH"/>
</dbReference>
<dbReference type="PANTHER" id="PTHR32294:SF0">
    <property type="entry name" value="DNA POLYMERASE III SUBUNIT ALPHA"/>
    <property type="match status" value="1"/>
</dbReference>
<dbReference type="CDD" id="cd04485">
    <property type="entry name" value="DnaE_OBF"/>
    <property type="match status" value="1"/>
</dbReference>
<dbReference type="InterPro" id="IPR004013">
    <property type="entry name" value="PHP_dom"/>
</dbReference>
<dbReference type="EMBL" id="CP011125">
    <property type="protein sequence ID" value="AKF06783.1"/>
    <property type="molecule type" value="Genomic_DNA"/>
</dbReference>
<dbReference type="GO" id="GO:0003887">
    <property type="term" value="F:DNA-directed DNA polymerase activity"/>
    <property type="evidence" value="ECO:0007669"/>
    <property type="project" value="UniProtKB-KW"/>
</dbReference>
<keyword evidence="10" id="KW-1185">Reference proteome</keyword>
<evidence type="ECO:0000259" key="8">
    <source>
        <dbReference type="SMART" id="SM00481"/>
    </source>
</evidence>
<comment type="catalytic activity">
    <reaction evidence="7">
        <text>DNA(n) + a 2'-deoxyribonucleoside 5'-triphosphate = DNA(n+1) + diphosphate</text>
        <dbReference type="Rhea" id="RHEA:22508"/>
        <dbReference type="Rhea" id="RHEA-COMP:17339"/>
        <dbReference type="Rhea" id="RHEA-COMP:17340"/>
        <dbReference type="ChEBI" id="CHEBI:33019"/>
        <dbReference type="ChEBI" id="CHEBI:61560"/>
        <dbReference type="ChEBI" id="CHEBI:173112"/>
        <dbReference type="EC" id="2.7.7.7"/>
    </reaction>
</comment>
<keyword evidence="4" id="KW-0548">Nucleotidyltransferase</keyword>
<evidence type="ECO:0000256" key="6">
    <source>
        <dbReference type="ARBA" id="ARBA00022932"/>
    </source>
</evidence>
<dbReference type="NCBIfam" id="NF004226">
    <property type="entry name" value="PRK05673.1"/>
    <property type="match status" value="1"/>
</dbReference>
<dbReference type="Pfam" id="PF14579">
    <property type="entry name" value="HHH_6"/>
    <property type="match status" value="1"/>
</dbReference>
<sequence length="1201" mass="133160">MSTPEFVHLHVHSEYSMLDGAIRLKALAKRVKELGQKAVALTDHHNMHGTLQFVSACKGEGIKPIVGCEINVQSAPRGEHKPCQHLVLLAGSQEGYLNLARIVSLGFVEGNHDGTPRVDLEVLSRYSKGLVGTTACMGGFLAQEVLLKGEDAGRRALASLRDVLEPGSLYVELQDHGFPESAPLNEVLVELARDLALPLVATNDAHYLERKDARAQLVLQCIGASRAYVDMERAHHGSHELFLKSSEEMVELFRHVPDAIKSTLEIAEKCGGACDPKSKPKLPRFKVPDGMTEADFLRHRAHEMLEGRFREIAETNRLINHDEYRKRLDFELGTIIQMGFPGYFLIVQDFINWAKDHDIPVGPGRGSGAGSLVAYALRITDLDPLQHSLLFERFLNPERVSMPDFDVDFCMDNRDKVIDYVRGKYGDTSVGQIATFHQLKSKSVVKDVGRALGMQPQDTARIASMVPDPVQGKTVPIAKAMEQEPKLKAAYEEDAQITDLLDTAMTLEDLNRHAGMHAAGIVISEGPLWDHVPVFCPEPNVYVTQYHKDDVEYAGLVKFDFLGLKTLTVIDIAVRLINLRPDRKDDAFDLARIPMDDRATFALLQSGETTNVFQLESQGMQNLFKKLRPDLFEDIVAAVALYRPGPLGTGMVDDFVQRKHGRVKVEYPDACLEPVLKDTYGVIVYQEQVMEIARTMAGYTLGGADLLRRAMGKKKAEEMAKQRATFIEGAQKNGHTAEQAGKIFDLVDYFAGYGFNKSHSAAYALITYQTAYLKAHYPVEFVCATLSADKDKIDKVVRTVAEARSMGITVLPPDVNESQIDFAVVYDPAEHAPKRRPDRPVSIGGTLRDPMRPKIRFGLGGVKGIGSNALEALFEARVEESKEKPFTDLFDFTGRVDLRRVNKGVLEALVQSGAFDAPHDAMKISRAQAFAAIEAALERGKRVSADRASGQTSLFGLFDATAKASVDRATSSAFPQVSAWDMRELLQRERSALGFYVSGHPLDRYRSELARFGNASTATLTGRDDGTEIRLGGVVEGYRERPTKTGGKIGFFHLEDADGRVEVIVRDREIEGAREVLQAGEPIYLEARLRWERDRDTPEEEQGAPEPKLTLMNVKPLAQALRERTKAVRVKVFVERVDAKKLRALRDTLKQHPGPCPVGLELASVERWSVSVPEVGLSVEPSDALLASLERLFGEKIVELR</sequence>
<dbReference type="KEGG" id="samy:DB32_003932"/>
<evidence type="ECO:0000256" key="4">
    <source>
        <dbReference type="ARBA" id="ARBA00022695"/>
    </source>
</evidence>
<proteinExistence type="predicted"/>
<dbReference type="InterPro" id="IPR003141">
    <property type="entry name" value="Pol/His_phosphatase_N"/>
</dbReference>
<dbReference type="STRING" id="927083.DB32_003932"/>
<dbReference type="InterPro" id="IPR004805">
    <property type="entry name" value="DnaE2/DnaE/PolC"/>
</dbReference>
<evidence type="ECO:0000256" key="3">
    <source>
        <dbReference type="ARBA" id="ARBA00022679"/>
    </source>
</evidence>
<dbReference type="InterPro" id="IPR040982">
    <property type="entry name" value="DNA_pol3_finger"/>
</dbReference>
<evidence type="ECO:0000313" key="10">
    <source>
        <dbReference type="Proteomes" id="UP000034883"/>
    </source>
</evidence>
<keyword evidence="3" id="KW-0808">Transferase</keyword>
<dbReference type="GO" id="GO:0006260">
    <property type="term" value="P:DNA replication"/>
    <property type="evidence" value="ECO:0007669"/>
    <property type="project" value="UniProtKB-KW"/>
</dbReference>
<keyword evidence="5" id="KW-0235">DNA replication</keyword>
<evidence type="ECO:0000256" key="5">
    <source>
        <dbReference type="ARBA" id="ARBA00022705"/>
    </source>
</evidence>
<dbReference type="InterPro" id="IPR016195">
    <property type="entry name" value="Pol/histidinol_Pase-like"/>
</dbReference>
<reference evidence="9 10" key="1">
    <citation type="submission" date="2015-03" db="EMBL/GenBank/DDBJ databases">
        <title>Genome assembly of Sandaracinus amylolyticus DSM 53668.</title>
        <authorList>
            <person name="Sharma G."/>
            <person name="Subramanian S."/>
        </authorList>
    </citation>
    <scope>NUCLEOTIDE SEQUENCE [LARGE SCALE GENOMIC DNA]</scope>
    <source>
        <strain evidence="9 10">DSM 53668</strain>
    </source>
</reference>
<dbReference type="Gene3D" id="1.10.150.870">
    <property type="match status" value="1"/>
</dbReference>
<dbReference type="Gene3D" id="3.20.20.140">
    <property type="entry name" value="Metal-dependent hydrolases"/>
    <property type="match status" value="1"/>
</dbReference>
<dbReference type="CDD" id="cd12113">
    <property type="entry name" value="PHP_PolIIIA_DnaE3"/>
    <property type="match status" value="1"/>
</dbReference>
<dbReference type="Gene3D" id="1.10.10.1600">
    <property type="entry name" value="Bacterial DNA polymerase III alpha subunit, thumb domain"/>
    <property type="match status" value="1"/>
</dbReference>
<feature type="domain" description="Polymerase/histidinol phosphatase N-terminal" evidence="8">
    <location>
        <begin position="7"/>
        <end position="74"/>
    </location>
</feature>
<dbReference type="InterPro" id="IPR041931">
    <property type="entry name" value="DNA_pol3_alpha_thumb_dom"/>
</dbReference>
<dbReference type="AlphaFoldDB" id="A0A0F6W438"/>
<dbReference type="GO" id="GO:0008408">
    <property type="term" value="F:3'-5' exonuclease activity"/>
    <property type="evidence" value="ECO:0007669"/>
    <property type="project" value="InterPro"/>
</dbReference>
<keyword evidence="6" id="KW-0239">DNA-directed DNA polymerase</keyword>
<dbReference type="RefSeq" id="WP_053233951.1">
    <property type="nucleotide sequence ID" value="NZ_CP011125.1"/>
</dbReference>